<keyword evidence="3" id="KW-1185">Reference proteome</keyword>
<gene>
    <name evidence="2" type="ORF">ANCDUO_11532</name>
</gene>
<evidence type="ECO:0000313" key="2">
    <source>
        <dbReference type="EMBL" id="KIH58264.1"/>
    </source>
</evidence>
<dbReference type="EMBL" id="KN733326">
    <property type="protein sequence ID" value="KIH58264.1"/>
    <property type="molecule type" value="Genomic_DNA"/>
</dbReference>
<dbReference type="Proteomes" id="UP000054047">
    <property type="component" value="Unassembled WGS sequence"/>
</dbReference>
<evidence type="ECO:0000313" key="3">
    <source>
        <dbReference type="Proteomes" id="UP000054047"/>
    </source>
</evidence>
<organism evidence="2 3">
    <name type="scientific">Ancylostoma duodenale</name>
    <dbReference type="NCBI Taxonomy" id="51022"/>
    <lineage>
        <taxon>Eukaryota</taxon>
        <taxon>Metazoa</taxon>
        <taxon>Ecdysozoa</taxon>
        <taxon>Nematoda</taxon>
        <taxon>Chromadorea</taxon>
        <taxon>Rhabditida</taxon>
        <taxon>Rhabditina</taxon>
        <taxon>Rhabditomorpha</taxon>
        <taxon>Strongyloidea</taxon>
        <taxon>Ancylostomatidae</taxon>
        <taxon>Ancylostomatinae</taxon>
        <taxon>Ancylostoma</taxon>
    </lineage>
</organism>
<protein>
    <submittedName>
        <fullName evidence="2">Uncharacterized protein</fullName>
    </submittedName>
</protein>
<name>A0A0C2GHC0_9BILA</name>
<feature type="compositionally biased region" description="Polar residues" evidence="1">
    <location>
        <begin position="22"/>
        <end position="40"/>
    </location>
</feature>
<sequence length="89" mass="9651">MRITKEDSGRGPFKLQEVHELSSAQKGNRPTRSSPGNTSEVVGPGTCRESKVDISTRFRSLSHGTVYPKVAPEQGARIRILNAMAGQLS</sequence>
<feature type="region of interest" description="Disordered" evidence="1">
    <location>
        <begin position="1"/>
        <end position="48"/>
    </location>
</feature>
<proteinExistence type="predicted"/>
<accession>A0A0C2GHC0</accession>
<reference evidence="2 3" key="1">
    <citation type="submission" date="2013-12" db="EMBL/GenBank/DDBJ databases">
        <title>Draft genome of the parsitic nematode Ancylostoma duodenale.</title>
        <authorList>
            <person name="Mitreva M."/>
        </authorList>
    </citation>
    <scope>NUCLEOTIDE SEQUENCE [LARGE SCALE GENOMIC DNA]</scope>
    <source>
        <strain evidence="2 3">Zhejiang</strain>
    </source>
</reference>
<evidence type="ECO:0000256" key="1">
    <source>
        <dbReference type="SAM" id="MobiDB-lite"/>
    </source>
</evidence>
<dbReference type="AlphaFoldDB" id="A0A0C2GHC0"/>